<dbReference type="InParanoid" id="Q0EWT5"/>
<accession>Q0EWT5</accession>
<comment type="caution">
    <text evidence="1">The sequence shown here is derived from an EMBL/GenBank/DDBJ whole genome shotgun (WGS) entry which is preliminary data.</text>
</comment>
<gene>
    <name evidence="1" type="ORF">SPV1_06179</name>
</gene>
<reference evidence="1 2" key="1">
    <citation type="submission" date="2006-09" db="EMBL/GenBank/DDBJ databases">
        <authorList>
            <person name="Emerson D."/>
            <person name="Ferriera S."/>
            <person name="Johnson J."/>
            <person name="Kravitz S."/>
            <person name="Halpern A."/>
            <person name="Remington K."/>
            <person name="Beeson K."/>
            <person name="Tran B."/>
            <person name="Rogers Y.-H."/>
            <person name="Friedman R."/>
            <person name="Venter J.C."/>
        </authorList>
    </citation>
    <scope>NUCLEOTIDE SEQUENCE [LARGE SCALE GENOMIC DNA]</scope>
    <source>
        <strain evidence="1 2">PV-1</strain>
    </source>
</reference>
<protein>
    <submittedName>
        <fullName evidence="1">Uncharacterized protein</fullName>
    </submittedName>
</protein>
<dbReference type="AlphaFoldDB" id="Q0EWT5"/>
<dbReference type="HOGENOM" id="CLU_3416852_0_0_0"/>
<organism evidence="1 2">
    <name type="scientific">Mariprofundus ferrooxydans PV-1</name>
    <dbReference type="NCBI Taxonomy" id="314345"/>
    <lineage>
        <taxon>Bacteria</taxon>
        <taxon>Pseudomonadati</taxon>
        <taxon>Pseudomonadota</taxon>
        <taxon>Candidatius Mariprofundia</taxon>
        <taxon>Mariprofundales</taxon>
        <taxon>Mariprofundaceae</taxon>
        <taxon>Mariprofundus</taxon>
    </lineage>
</organism>
<evidence type="ECO:0000313" key="1">
    <source>
        <dbReference type="EMBL" id="EAU53704.1"/>
    </source>
</evidence>
<dbReference type="Proteomes" id="UP000005297">
    <property type="component" value="Unassembled WGS sequence"/>
</dbReference>
<keyword evidence="2" id="KW-1185">Reference proteome</keyword>
<dbReference type="EMBL" id="AATS01000018">
    <property type="protein sequence ID" value="EAU53704.1"/>
    <property type="molecule type" value="Genomic_DNA"/>
</dbReference>
<sequence>MPVSFFADEMVALFLIDKHTNDWRFE</sequence>
<evidence type="ECO:0000313" key="2">
    <source>
        <dbReference type="Proteomes" id="UP000005297"/>
    </source>
</evidence>
<name>Q0EWT5_9PROT</name>
<proteinExistence type="predicted"/>